<evidence type="ECO:0000313" key="4">
    <source>
        <dbReference type="Proteomes" id="UP000317716"/>
    </source>
</evidence>
<feature type="transmembrane region" description="Helical" evidence="1">
    <location>
        <begin position="172"/>
        <end position="189"/>
    </location>
</feature>
<evidence type="ECO:0000256" key="1">
    <source>
        <dbReference type="SAM" id="Phobius"/>
    </source>
</evidence>
<dbReference type="EMBL" id="VBOS01000453">
    <property type="protein sequence ID" value="TMQ49254.1"/>
    <property type="molecule type" value="Genomic_DNA"/>
</dbReference>
<feature type="transmembrane region" description="Helical" evidence="1">
    <location>
        <begin position="201"/>
        <end position="221"/>
    </location>
</feature>
<accession>A0A538SD12</accession>
<organism evidence="3 4">
    <name type="scientific">Eiseniibacteriota bacterium</name>
    <dbReference type="NCBI Taxonomy" id="2212470"/>
    <lineage>
        <taxon>Bacteria</taxon>
        <taxon>Candidatus Eiseniibacteriota</taxon>
    </lineage>
</organism>
<gene>
    <name evidence="3" type="ORF">E6K72_12425</name>
</gene>
<protein>
    <submittedName>
        <fullName evidence="3">Glycosyltransferase family 39 protein</fullName>
    </submittedName>
</protein>
<name>A0A538SD12_UNCEI</name>
<feature type="transmembrane region" description="Helical" evidence="1">
    <location>
        <begin position="81"/>
        <end position="101"/>
    </location>
</feature>
<keyword evidence="3" id="KW-0808">Transferase</keyword>
<dbReference type="GO" id="GO:0016740">
    <property type="term" value="F:transferase activity"/>
    <property type="evidence" value="ECO:0007669"/>
    <property type="project" value="UniProtKB-KW"/>
</dbReference>
<feature type="domain" description="Glycosyltransferase RgtA/B/C/D-like" evidence="2">
    <location>
        <begin position="70"/>
        <end position="214"/>
    </location>
</feature>
<feature type="transmembrane region" description="Helical" evidence="1">
    <location>
        <begin position="301"/>
        <end position="318"/>
    </location>
</feature>
<comment type="caution">
    <text evidence="3">The sequence shown here is derived from an EMBL/GenBank/DDBJ whole genome shotgun (WGS) entry which is preliminary data.</text>
</comment>
<feature type="transmembrane region" description="Helical" evidence="1">
    <location>
        <begin position="259"/>
        <end position="281"/>
    </location>
</feature>
<dbReference type="AlphaFoldDB" id="A0A538SD12"/>
<dbReference type="Proteomes" id="UP000317716">
    <property type="component" value="Unassembled WGS sequence"/>
</dbReference>
<sequence length="418" mass="47142">MKRRSEIPRLALLLAVFAAVAYGPALSLPFIGDDYIFLDKTRDASFTELWSFKNVDFGWYRPWSRELHFWLLQRVAGLHEVAYRVFGVMLWIVALCFYAAIVRRLASHRVAALATLGVASLALWGTPLVWISGSQDLWMLCFTMASTLLFVRGHIGWAILPFGLALLSKETAAVLPALLCGYVVLLERRRPSDAFRRTAHFWALVLVWLIVHPTLHVRLLSHPQVTRELENRPSSLITILVRTILSGLNVDVFPRPQEIGWVDALRVLASVVVLAAGVGVVMRTRRADDPQEGAYARQMALGRFAFLWMTVGWFPLFLPSIAWHAYYGCLGVFGAWLAMALWLQDRPRLAMAAIACLAFLRGAQASTRSSDWGTEWYQRRAGNMLSAIRDELYRQHPSLPPHSRVFLGHIPNNIGLIA</sequence>
<dbReference type="Pfam" id="PF13231">
    <property type="entry name" value="PMT_2"/>
    <property type="match status" value="1"/>
</dbReference>
<dbReference type="InterPro" id="IPR038731">
    <property type="entry name" value="RgtA/B/C-like"/>
</dbReference>
<feature type="transmembrane region" description="Helical" evidence="1">
    <location>
        <begin position="110"/>
        <end position="131"/>
    </location>
</feature>
<proteinExistence type="predicted"/>
<feature type="transmembrane region" description="Helical" evidence="1">
    <location>
        <begin position="324"/>
        <end position="343"/>
    </location>
</feature>
<keyword evidence="1" id="KW-0812">Transmembrane</keyword>
<keyword evidence="1" id="KW-0472">Membrane</keyword>
<evidence type="ECO:0000313" key="3">
    <source>
        <dbReference type="EMBL" id="TMQ49254.1"/>
    </source>
</evidence>
<feature type="non-terminal residue" evidence="3">
    <location>
        <position position="418"/>
    </location>
</feature>
<reference evidence="3 4" key="1">
    <citation type="journal article" date="2019" name="Nat. Microbiol.">
        <title>Mediterranean grassland soil C-N compound turnover is dependent on rainfall and depth, and is mediated by genomically divergent microorganisms.</title>
        <authorList>
            <person name="Diamond S."/>
            <person name="Andeer P.F."/>
            <person name="Li Z."/>
            <person name="Crits-Christoph A."/>
            <person name="Burstein D."/>
            <person name="Anantharaman K."/>
            <person name="Lane K.R."/>
            <person name="Thomas B.C."/>
            <person name="Pan C."/>
            <person name="Northen T.R."/>
            <person name="Banfield J.F."/>
        </authorList>
    </citation>
    <scope>NUCLEOTIDE SEQUENCE [LARGE SCALE GENOMIC DNA]</scope>
    <source>
        <strain evidence="3">WS_2</strain>
    </source>
</reference>
<evidence type="ECO:0000259" key="2">
    <source>
        <dbReference type="Pfam" id="PF13231"/>
    </source>
</evidence>
<keyword evidence="1" id="KW-1133">Transmembrane helix</keyword>